<name>A0A944CH74_9HYPH</name>
<organism evidence="7 8">
    <name type="scientific">Roseibium polysiphoniae</name>
    <dbReference type="NCBI Taxonomy" id="2571221"/>
    <lineage>
        <taxon>Bacteria</taxon>
        <taxon>Pseudomonadati</taxon>
        <taxon>Pseudomonadota</taxon>
        <taxon>Alphaproteobacteria</taxon>
        <taxon>Hyphomicrobiales</taxon>
        <taxon>Stappiaceae</taxon>
        <taxon>Roseibium</taxon>
    </lineage>
</organism>
<comment type="subcellular location">
    <subcellularLocation>
        <location evidence="1">Membrane</location>
        <topology evidence="1">Multi-pass membrane protein</topology>
    </subcellularLocation>
</comment>
<dbReference type="InterPro" id="IPR020846">
    <property type="entry name" value="MFS_dom"/>
</dbReference>
<dbReference type="AlphaFoldDB" id="A0A944CH74"/>
<gene>
    <name evidence="7" type="ORF">DYI23_20605</name>
</gene>
<comment type="caution">
    <text evidence="7">The sequence shown here is derived from an EMBL/GenBank/DDBJ whole genome shotgun (WGS) entry which is preliminary data.</text>
</comment>
<dbReference type="InterPro" id="IPR036259">
    <property type="entry name" value="MFS_trans_sf"/>
</dbReference>
<reference evidence="7" key="2">
    <citation type="journal article" date="2021" name="Microorganisms">
        <title>Bacterial Dimethylsulfoniopropionate Biosynthesis in the East China Sea.</title>
        <authorList>
            <person name="Liu J."/>
            <person name="Zhang Y."/>
            <person name="Liu J."/>
            <person name="Zhong H."/>
            <person name="Williams B.T."/>
            <person name="Zheng Y."/>
            <person name="Curson A.R.J."/>
            <person name="Sun C."/>
            <person name="Sun H."/>
            <person name="Song D."/>
            <person name="Wagner Mackenzie B."/>
            <person name="Bermejo Martinez A."/>
            <person name="Todd J.D."/>
            <person name="Zhang X.H."/>
        </authorList>
    </citation>
    <scope>NUCLEOTIDE SEQUENCE</scope>
    <source>
        <strain evidence="7">AESS21</strain>
    </source>
</reference>
<dbReference type="EMBL" id="QTKU01000006">
    <property type="protein sequence ID" value="MBS8262639.1"/>
    <property type="molecule type" value="Genomic_DNA"/>
</dbReference>
<feature type="transmembrane region" description="Helical" evidence="5">
    <location>
        <begin position="269"/>
        <end position="286"/>
    </location>
</feature>
<accession>A0A944CH74</accession>
<dbReference type="CDD" id="cd17393">
    <property type="entry name" value="MFS_MosC_like"/>
    <property type="match status" value="1"/>
</dbReference>
<evidence type="ECO:0000313" key="7">
    <source>
        <dbReference type="EMBL" id="MBS8262639.1"/>
    </source>
</evidence>
<keyword evidence="4 5" id="KW-0472">Membrane</keyword>
<dbReference type="InterPro" id="IPR011701">
    <property type="entry name" value="MFS"/>
</dbReference>
<feature type="transmembrane region" description="Helical" evidence="5">
    <location>
        <begin position="324"/>
        <end position="348"/>
    </location>
</feature>
<dbReference type="RefSeq" id="WP_213217978.1">
    <property type="nucleotide sequence ID" value="NZ_QTKU01000006.1"/>
</dbReference>
<sequence length="379" mass="39152">MHIKRARHAVGIVFLLLGTLIGVWATRIPDFKLMLDVDESGFGLVLLAMALGAVLGFPIAGYLTDRFGAAAISKVFAVGILIGFAILPFGTSVAIILPLMLVVGFCIGTLDVAMNGWGAEVEKELGRPVMSSYHGLYSLGAGFGAGAGALALWSDLDLLPHFAGWSLLMAIPLVFALRTPWTSEKTGPGGKRPPFVAIPKGGLFFVGIMALIAALGEGAITDWAALYQIQELGFDSSEAAVGFAVFSVAMVIMRFCGDQVIARFGAVPVARASGIAAALGCALLVWGESIWMIWAGCAVMGLGNAVIFPLAMSRAAADPTMSKGAALASVATLGYGAFLFGPPILGFIGDAFSLRASFALVAILALLIAGLAGALKVRS</sequence>
<dbReference type="PANTHER" id="PTHR23514:SF13">
    <property type="entry name" value="INNER MEMBRANE PROTEIN YBJJ"/>
    <property type="match status" value="1"/>
</dbReference>
<dbReference type="InterPro" id="IPR051788">
    <property type="entry name" value="MFS_Transporter"/>
</dbReference>
<evidence type="ECO:0000256" key="1">
    <source>
        <dbReference type="ARBA" id="ARBA00004141"/>
    </source>
</evidence>
<dbReference type="PANTHER" id="PTHR23514">
    <property type="entry name" value="BYPASS OF STOP CODON PROTEIN 6"/>
    <property type="match status" value="1"/>
</dbReference>
<dbReference type="Pfam" id="PF07690">
    <property type="entry name" value="MFS_1"/>
    <property type="match status" value="1"/>
</dbReference>
<dbReference type="GO" id="GO:0022857">
    <property type="term" value="F:transmembrane transporter activity"/>
    <property type="evidence" value="ECO:0007669"/>
    <property type="project" value="InterPro"/>
</dbReference>
<feature type="transmembrane region" description="Helical" evidence="5">
    <location>
        <begin position="67"/>
        <end position="87"/>
    </location>
</feature>
<feature type="transmembrane region" description="Helical" evidence="5">
    <location>
        <begin position="41"/>
        <end position="60"/>
    </location>
</feature>
<keyword evidence="2 5" id="KW-0812">Transmembrane</keyword>
<dbReference type="Proteomes" id="UP000705379">
    <property type="component" value="Unassembled WGS sequence"/>
</dbReference>
<feature type="transmembrane region" description="Helical" evidence="5">
    <location>
        <begin position="239"/>
        <end position="257"/>
    </location>
</feature>
<feature type="transmembrane region" description="Helical" evidence="5">
    <location>
        <begin position="354"/>
        <end position="375"/>
    </location>
</feature>
<evidence type="ECO:0000256" key="5">
    <source>
        <dbReference type="SAM" id="Phobius"/>
    </source>
</evidence>
<feature type="transmembrane region" description="Helical" evidence="5">
    <location>
        <begin position="162"/>
        <end position="181"/>
    </location>
</feature>
<dbReference type="GO" id="GO:0016020">
    <property type="term" value="C:membrane"/>
    <property type="evidence" value="ECO:0007669"/>
    <property type="project" value="UniProtKB-SubCell"/>
</dbReference>
<dbReference type="SUPFAM" id="SSF103473">
    <property type="entry name" value="MFS general substrate transporter"/>
    <property type="match status" value="1"/>
</dbReference>
<proteinExistence type="predicted"/>
<evidence type="ECO:0000256" key="2">
    <source>
        <dbReference type="ARBA" id="ARBA00022692"/>
    </source>
</evidence>
<reference evidence="7" key="1">
    <citation type="submission" date="2018-08" db="EMBL/GenBank/DDBJ databases">
        <authorList>
            <person name="Jin W."/>
            <person name="Wang H."/>
            <person name="Yang Y."/>
            <person name="Li M."/>
            <person name="Liu J."/>
        </authorList>
    </citation>
    <scope>NUCLEOTIDE SEQUENCE</scope>
    <source>
        <strain evidence="7">AESS21</strain>
    </source>
</reference>
<keyword evidence="3 5" id="KW-1133">Transmembrane helix</keyword>
<evidence type="ECO:0000259" key="6">
    <source>
        <dbReference type="PROSITE" id="PS50850"/>
    </source>
</evidence>
<feature type="transmembrane region" description="Helical" evidence="5">
    <location>
        <begin position="202"/>
        <end position="227"/>
    </location>
</feature>
<dbReference type="Gene3D" id="1.20.1250.20">
    <property type="entry name" value="MFS general substrate transporter like domains"/>
    <property type="match status" value="2"/>
</dbReference>
<feature type="domain" description="Major facilitator superfamily (MFS) profile" evidence="6">
    <location>
        <begin position="202"/>
        <end position="379"/>
    </location>
</feature>
<evidence type="ECO:0000256" key="4">
    <source>
        <dbReference type="ARBA" id="ARBA00023136"/>
    </source>
</evidence>
<protein>
    <submittedName>
        <fullName evidence="7">MFS transporter</fullName>
    </submittedName>
</protein>
<feature type="transmembrane region" description="Helical" evidence="5">
    <location>
        <begin position="135"/>
        <end position="156"/>
    </location>
</feature>
<feature type="transmembrane region" description="Helical" evidence="5">
    <location>
        <begin position="93"/>
        <end position="114"/>
    </location>
</feature>
<dbReference type="PROSITE" id="PS50850">
    <property type="entry name" value="MFS"/>
    <property type="match status" value="1"/>
</dbReference>
<evidence type="ECO:0000313" key="8">
    <source>
        <dbReference type="Proteomes" id="UP000705379"/>
    </source>
</evidence>
<feature type="transmembrane region" description="Helical" evidence="5">
    <location>
        <begin position="292"/>
        <end position="312"/>
    </location>
</feature>
<evidence type="ECO:0000256" key="3">
    <source>
        <dbReference type="ARBA" id="ARBA00022989"/>
    </source>
</evidence>